<dbReference type="SUPFAM" id="SSF55486">
    <property type="entry name" value="Metalloproteases ('zincins'), catalytic domain"/>
    <property type="match status" value="1"/>
</dbReference>
<dbReference type="CDD" id="cd11375">
    <property type="entry name" value="Peptidase_M54"/>
    <property type="match status" value="1"/>
</dbReference>
<dbReference type="EC" id="3.4.-.-" evidence="6"/>
<evidence type="ECO:0000256" key="1">
    <source>
        <dbReference type="ARBA" id="ARBA00022670"/>
    </source>
</evidence>
<keyword evidence="4 6" id="KW-0862">Zinc</keyword>
<keyword evidence="1 6" id="KW-0645">Protease</keyword>
<protein>
    <recommendedName>
        <fullName evidence="6">Archaemetzincin</fullName>
        <ecNumber evidence="6">3.4.-.-</ecNumber>
    </recommendedName>
</protein>
<evidence type="ECO:0000256" key="6">
    <source>
        <dbReference type="HAMAP-Rule" id="MF_01842"/>
    </source>
</evidence>
<evidence type="ECO:0000256" key="3">
    <source>
        <dbReference type="ARBA" id="ARBA00022801"/>
    </source>
</evidence>
<dbReference type="AlphaFoldDB" id="A0A1N7FCN4"/>
<evidence type="ECO:0000256" key="4">
    <source>
        <dbReference type="ARBA" id="ARBA00022833"/>
    </source>
</evidence>
<feature type="binding site" evidence="6">
    <location>
        <position position="266"/>
    </location>
    <ligand>
        <name>Zn(2+)</name>
        <dbReference type="ChEBI" id="CHEBI:29105"/>
        <label>2</label>
    </ligand>
</feature>
<dbReference type="Proteomes" id="UP000185936">
    <property type="component" value="Unassembled WGS sequence"/>
</dbReference>
<dbReference type="GO" id="GO:0008237">
    <property type="term" value="F:metallopeptidase activity"/>
    <property type="evidence" value="ECO:0007669"/>
    <property type="project" value="UniProtKB-UniRule"/>
</dbReference>
<feature type="binding site" evidence="6">
    <location>
        <position position="231"/>
    </location>
    <ligand>
        <name>Zn(2+)</name>
        <dbReference type="ChEBI" id="CHEBI:29105"/>
        <label>1</label>
        <note>catalytic</note>
    </ligand>
</feature>
<dbReference type="PANTHER" id="PTHR15910:SF1">
    <property type="entry name" value="ARCHAEMETZINCIN-2"/>
    <property type="match status" value="1"/>
</dbReference>
<evidence type="ECO:0000313" key="7">
    <source>
        <dbReference type="EMBL" id="SIR97986.1"/>
    </source>
</evidence>
<dbReference type="InterPro" id="IPR024079">
    <property type="entry name" value="MetalloPept_cat_dom_sf"/>
</dbReference>
<comment type="function">
    <text evidence="6">Probable zinc metalloprotease whose natural substrate is unknown.</text>
</comment>
<keyword evidence="2 6" id="KW-0479">Metal-binding</keyword>
<dbReference type="Gene3D" id="3.40.390.10">
    <property type="entry name" value="Collagenase (Catalytic Domain)"/>
    <property type="match status" value="1"/>
</dbReference>
<keyword evidence="8" id="KW-1185">Reference proteome</keyword>
<keyword evidence="5 6" id="KW-0482">Metalloprotease</keyword>
<feature type="active site" description="Proton acceptor" evidence="6">
    <location>
        <position position="232"/>
    </location>
</feature>
<evidence type="ECO:0000256" key="5">
    <source>
        <dbReference type="ARBA" id="ARBA00023049"/>
    </source>
</evidence>
<proteinExistence type="inferred from homology"/>
<feature type="binding site" evidence="6">
    <location>
        <position position="241"/>
    </location>
    <ligand>
        <name>Zn(2+)</name>
        <dbReference type="ChEBI" id="CHEBI:29105"/>
        <label>1</label>
        <note>catalytic</note>
    </ligand>
</feature>
<gene>
    <name evidence="6" type="primary">amzA</name>
    <name evidence="7" type="ORF">SAMN05421752_106193</name>
</gene>
<dbReference type="EMBL" id="FTNR01000006">
    <property type="protein sequence ID" value="SIR97986.1"/>
    <property type="molecule type" value="Genomic_DNA"/>
</dbReference>
<evidence type="ECO:0000256" key="2">
    <source>
        <dbReference type="ARBA" id="ARBA00022723"/>
    </source>
</evidence>
<accession>A0A1N7FCN4</accession>
<organism evidence="7 8">
    <name type="scientific">Natronorubrum thiooxidans</name>
    <dbReference type="NCBI Taxonomy" id="308853"/>
    <lineage>
        <taxon>Archaea</taxon>
        <taxon>Methanobacteriati</taxon>
        <taxon>Methanobacteriota</taxon>
        <taxon>Stenosarchaea group</taxon>
        <taxon>Halobacteria</taxon>
        <taxon>Halobacteriales</taxon>
        <taxon>Natrialbaceae</taxon>
        <taxon>Natronorubrum</taxon>
    </lineage>
</organism>
<name>A0A1N7FCN4_9EURY</name>
<evidence type="ECO:0000313" key="8">
    <source>
        <dbReference type="Proteomes" id="UP000185936"/>
    </source>
</evidence>
<dbReference type="GO" id="GO:0008270">
    <property type="term" value="F:zinc ion binding"/>
    <property type="evidence" value="ECO:0007669"/>
    <property type="project" value="UniProtKB-UniRule"/>
</dbReference>
<comment type="similarity">
    <text evidence="6">Belongs to the peptidase M54 family.</text>
</comment>
<feature type="binding site" evidence="6">
    <location>
        <position position="269"/>
    </location>
    <ligand>
        <name>Zn(2+)</name>
        <dbReference type="ChEBI" id="CHEBI:29105"/>
        <label>2</label>
    </ligand>
</feature>
<dbReference type="GO" id="GO:0006508">
    <property type="term" value="P:proteolysis"/>
    <property type="evidence" value="ECO:0007669"/>
    <property type="project" value="UniProtKB-UniRule"/>
</dbReference>
<comment type="cofactor">
    <cofactor evidence="6">
        <name>Zn(2+)</name>
        <dbReference type="ChEBI" id="CHEBI:29105"/>
    </cofactor>
    <text evidence="6">Binds 2 Zn(2+) ions per subunit. One is catalytic, whereas the other seems to have a structural role.</text>
</comment>
<dbReference type="PANTHER" id="PTHR15910">
    <property type="entry name" value="ARCHAEMETZINCIN"/>
    <property type="match status" value="1"/>
</dbReference>
<dbReference type="NCBIfam" id="NF033823">
    <property type="entry name" value="archmetzin"/>
    <property type="match status" value="1"/>
</dbReference>
<comment type="subunit">
    <text evidence="6">Monomer.</text>
</comment>
<dbReference type="Pfam" id="PF07998">
    <property type="entry name" value="Peptidase_M54"/>
    <property type="match status" value="1"/>
</dbReference>
<dbReference type="HAMAP" id="MF_01842">
    <property type="entry name" value="Archaemetzincin"/>
    <property type="match status" value="1"/>
</dbReference>
<feature type="binding site" evidence="6">
    <location>
        <position position="247"/>
    </location>
    <ligand>
        <name>Zn(2+)</name>
        <dbReference type="ChEBI" id="CHEBI:29105"/>
        <label>2</label>
    </ligand>
</feature>
<feature type="binding site" evidence="6">
    <location>
        <position position="235"/>
    </location>
    <ligand>
        <name>Zn(2+)</name>
        <dbReference type="ChEBI" id="CHEBI:29105"/>
        <label>1</label>
        <note>catalytic</note>
    </ligand>
</feature>
<reference evidence="8" key="1">
    <citation type="submission" date="2017-01" db="EMBL/GenBank/DDBJ databases">
        <authorList>
            <person name="Varghese N."/>
            <person name="Submissions S."/>
        </authorList>
    </citation>
    <scope>NUCLEOTIDE SEQUENCE [LARGE SCALE GENOMIC DNA]</scope>
    <source>
        <strain evidence="8">type strain: HArc-</strain>
    </source>
</reference>
<sequence>MEFGRQVQGINRVRIGVDRWVGIDDIVADESDTVGYLAVVNIGCSDGKVSFGERRRHVCSAADTDLDDSVVGRQHVEQRLRVPARVGHGGTFMPPAAIAVAMLVDIVPVGNVSATVKRSASAALRSVYDCDVTVNDAQSVPNGAYDADRNQYTAETFIQLAERVGRGDKNIAITPHDLFYRRRNYVFGLAYLDGSGSVVSTYRLQTSSDGGFSNQSAADIFEDRVRKEIVHEIGHTYGLEHCDNNRCVMNFSPTVREVDIKEENLCGSCQRLIG</sequence>
<feature type="binding site" evidence="6">
    <location>
        <position position="242"/>
    </location>
    <ligand>
        <name>Zn(2+)</name>
        <dbReference type="ChEBI" id="CHEBI:29105"/>
        <label>2</label>
    </ligand>
</feature>
<dbReference type="InterPro" id="IPR012962">
    <property type="entry name" value="Pept_M54_archaemetzincn"/>
</dbReference>
<keyword evidence="3 6" id="KW-0378">Hydrolase</keyword>
<dbReference type="STRING" id="308853.SAMN05421752_106193"/>
<dbReference type="InterPro" id="IPR012091">
    <property type="entry name" value="Pept_M54_archaemetzncn_arc/bac"/>
</dbReference>